<accession>A0AAN9U0A2</accession>
<comment type="caution">
    <text evidence="1">The sequence shown here is derived from an EMBL/GenBank/DDBJ whole genome shotgun (WGS) entry which is preliminary data.</text>
</comment>
<reference evidence="1 2" key="1">
    <citation type="journal article" date="2023" name="PLoS ONE">
        <title>Cytospora paraplurivora sp. nov. isolated from orchards with fruit tree decline syndrome in Ontario, Canada.</title>
        <authorList>
            <person name="Ilyukhin E."/>
            <person name="Nguyen H.D.T."/>
            <person name="Castle A.J."/>
            <person name="Ellouze W."/>
        </authorList>
    </citation>
    <scope>NUCLEOTIDE SEQUENCE [LARGE SCALE GENOMIC DNA]</scope>
    <source>
        <strain evidence="1 2">FDS-564</strain>
    </source>
</reference>
<dbReference type="Proteomes" id="UP001320245">
    <property type="component" value="Unassembled WGS sequence"/>
</dbReference>
<protein>
    <submittedName>
        <fullName evidence="1">Uncharacterized protein</fullName>
    </submittedName>
</protein>
<evidence type="ECO:0000313" key="1">
    <source>
        <dbReference type="EMBL" id="KAK7731092.1"/>
    </source>
</evidence>
<keyword evidence="2" id="KW-1185">Reference proteome</keyword>
<dbReference type="AlphaFoldDB" id="A0AAN9U0A2"/>
<sequence length="78" mass="9218">MPKTIWETKLRDVLGLRKKLKKKEWPLIYDQVLIRREQGIDDKNTAIYLNGTQIPWETAKKEFRRSGATRSQYAPRGS</sequence>
<proteinExistence type="predicted"/>
<evidence type="ECO:0000313" key="2">
    <source>
        <dbReference type="Proteomes" id="UP001320245"/>
    </source>
</evidence>
<organism evidence="1 2">
    <name type="scientific">Cytospora paraplurivora</name>
    <dbReference type="NCBI Taxonomy" id="2898453"/>
    <lineage>
        <taxon>Eukaryota</taxon>
        <taxon>Fungi</taxon>
        <taxon>Dikarya</taxon>
        <taxon>Ascomycota</taxon>
        <taxon>Pezizomycotina</taxon>
        <taxon>Sordariomycetes</taxon>
        <taxon>Sordariomycetidae</taxon>
        <taxon>Diaporthales</taxon>
        <taxon>Cytosporaceae</taxon>
        <taxon>Cytospora</taxon>
    </lineage>
</organism>
<dbReference type="EMBL" id="JAJSPL020000057">
    <property type="protein sequence ID" value="KAK7731092.1"/>
    <property type="molecule type" value="Genomic_DNA"/>
</dbReference>
<gene>
    <name evidence="1" type="ORF">SLS53_008810</name>
</gene>
<name>A0AAN9U0A2_9PEZI</name>